<dbReference type="InterPro" id="IPR029062">
    <property type="entry name" value="Class_I_gatase-like"/>
</dbReference>
<dbReference type="AlphaFoldDB" id="A0A1W1XIT6"/>
<evidence type="ECO:0000313" key="1">
    <source>
        <dbReference type="EMBL" id="SMC23431.1"/>
    </source>
</evidence>
<accession>A0A1W1XIT6</accession>
<dbReference type="Pfam" id="PF07722">
    <property type="entry name" value="Peptidase_C26"/>
    <property type="match status" value="1"/>
</dbReference>
<sequence>MRPVLVSQRVDVIAGRDERRDALDQRLVHLLAECGLLAVPVPNRPELVAELWRAVRPHGVVLSGGNDLSAYGGSSPERDNTERALLDLALAEHQPVLGICRGLQMMVHYFGGSLQRVAGHVAARHQVSGLLRDLVLDAEVNSYHDWGIAEQGDVLRPLAHAADGSVEAAGHHGQRVLGIMWHPEREAVPTALDRTLIEQHFA</sequence>
<dbReference type="InterPro" id="IPR044668">
    <property type="entry name" value="PuuD-like"/>
</dbReference>
<reference evidence="1 2" key="1">
    <citation type="submission" date="2017-04" db="EMBL/GenBank/DDBJ databases">
        <authorList>
            <person name="Afonso C.L."/>
            <person name="Miller P.J."/>
            <person name="Scott M.A."/>
            <person name="Spackman E."/>
            <person name="Goraichik I."/>
            <person name="Dimitrov K.M."/>
            <person name="Suarez D.L."/>
            <person name="Swayne D.E."/>
        </authorList>
    </citation>
    <scope>NUCLEOTIDE SEQUENCE [LARGE SCALE GENOMIC DNA]</scope>
    <source>
        <strain evidence="1 2">DSM 23236</strain>
    </source>
</reference>
<dbReference type="SUPFAM" id="SSF52317">
    <property type="entry name" value="Class I glutamine amidotransferase-like"/>
    <property type="match status" value="1"/>
</dbReference>
<dbReference type="PANTHER" id="PTHR43235:SF1">
    <property type="entry name" value="GLUTAMINE AMIDOTRANSFERASE PB2B2.05-RELATED"/>
    <property type="match status" value="1"/>
</dbReference>
<keyword evidence="1" id="KW-0315">Glutamine amidotransferase</keyword>
<dbReference type="GO" id="GO:0016740">
    <property type="term" value="F:transferase activity"/>
    <property type="evidence" value="ECO:0007669"/>
    <property type="project" value="UniProtKB-KW"/>
</dbReference>
<dbReference type="GO" id="GO:0016811">
    <property type="term" value="F:hydrolase activity, acting on carbon-nitrogen (but not peptide) bonds, in linear amides"/>
    <property type="evidence" value="ECO:0007669"/>
    <property type="project" value="InterPro"/>
</dbReference>
<dbReference type="PANTHER" id="PTHR43235">
    <property type="entry name" value="GLUTAMINE AMIDOTRANSFERASE PB2B2.05-RELATED"/>
    <property type="match status" value="1"/>
</dbReference>
<dbReference type="GO" id="GO:0005829">
    <property type="term" value="C:cytosol"/>
    <property type="evidence" value="ECO:0007669"/>
    <property type="project" value="TreeGrafter"/>
</dbReference>
<dbReference type="Gene3D" id="3.40.50.880">
    <property type="match status" value="1"/>
</dbReference>
<dbReference type="STRING" id="1121001.SAMN02745857_01602"/>
<dbReference type="PROSITE" id="PS51273">
    <property type="entry name" value="GATASE_TYPE_1"/>
    <property type="match status" value="1"/>
</dbReference>
<gene>
    <name evidence="1" type="ORF">SAMN02745857_01602</name>
</gene>
<keyword evidence="2" id="KW-1185">Reference proteome</keyword>
<dbReference type="OrthoDB" id="9813383at2"/>
<proteinExistence type="predicted"/>
<name>A0A1W1XIT6_9NEIS</name>
<dbReference type="EMBL" id="FWXD01000008">
    <property type="protein sequence ID" value="SMC23431.1"/>
    <property type="molecule type" value="Genomic_DNA"/>
</dbReference>
<keyword evidence="1" id="KW-0808">Transferase</keyword>
<protein>
    <submittedName>
        <fullName evidence="1">Putative glutamine amidotransferase</fullName>
    </submittedName>
</protein>
<dbReference type="InterPro" id="IPR011697">
    <property type="entry name" value="Peptidase_C26"/>
</dbReference>
<dbReference type="Proteomes" id="UP000192761">
    <property type="component" value="Unassembled WGS sequence"/>
</dbReference>
<evidence type="ECO:0000313" key="2">
    <source>
        <dbReference type="Proteomes" id="UP000192761"/>
    </source>
</evidence>
<organism evidence="1 2">
    <name type="scientific">Andreprevotia lacus DSM 23236</name>
    <dbReference type="NCBI Taxonomy" id="1121001"/>
    <lineage>
        <taxon>Bacteria</taxon>
        <taxon>Pseudomonadati</taxon>
        <taxon>Pseudomonadota</taxon>
        <taxon>Betaproteobacteria</taxon>
        <taxon>Neisseriales</taxon>
        <taxon>Chitinibacteraceae</taxon>
        <taxon>Andreprevotia</taxon>
    </lineage>
</organism>